<name>A0ABT8J8M3_9BACL</name>
<proteinExistence type="predicted"/>
<evidence type="ECO:0000313" key="1">
    <source>
        <dbReference type="EMBL" id="MDN4601365.1"/>
    </source>
</evidence>
<sequence>MPAQRSAWLCGSGRRVNGQKVEKKGNERIFPFCPALVLPPPAFWRSAGLFYFLKSVPVA</sequence>
<dbReference type="EMBL" id="JAROCD010000004">
    <property type="protein sequence ID" value="MDN4601365.1"/>
    <property type="molecule type" value="Genomic_DNA"/>
</dbReference>
<reference evidence="1" key="1">
    <citation type="submission" date="2023-03" db="EMBL/GenBank/DDBJ databases">
        <title>MT1 and MT2 Draft Genomes of Novel Species.</title>
        <authorList>
            <person name="Venkateswaran K."/>
        </authorList>
    </citation>
    <scope>NUCLEOTIDE SEQUENCE</scope>
    <source>
        <strain evidence="1">F6_3S_P_1C</strain>
    </source>
</reference>
<evidence type="ECO:0000313" key="2">
    <source>
        <dbReference type="Proteomes" id="UP001174205"/>
    </source>
</evidence>
<gene>
    <name evidence="1" type="ORF">P5G61_09035</name>
</gene>
<keyword evidence="2" id="KW-1185">Reference proteome</keyword>
<organism evidence="1 2">
    <name type="scientific">Paenibacillus vandeheii</name>
    <dbReference type="NCBI Taxonomy" id="3035917"/>
    <lineage>
        <taxon>Bacteria</taxon>
        <taxon>Bacillati</taxon>
        <taxon>Bacillota</taxon>
        <taxon>Bacilli</taxon>
        <taxon>Bacillales</taxon>
        <taxon>Paenibacillaceae</taxon>
        <taxon>Paenibacillus</taxon>
    </lineage>
</organism>
<accession>A0ABT8J8M3</accession>
<comment type="caution">
    <text evidence="1">The sequence shown here is derived from an EMBL/GenBank/DDBJ whole genome shotgun (WGS) entry which is preliminary data.</text>
</comment>
<dbReference type="Proteomes" id="UP001174205">
    <property type="component" value="Unassembled WGS sequence"/>
</dbReference>
<protein>
    <submittedName>
        <fullName evidence="1">Uncharacterized protein</fullName>
    </submittedName>
</protein>